<keyword evidence="1" id="KW-0805">Transcription regulation</keyword>
<dbReference type="Pfam" id="PF00392">
    <property type="entry name" value="GntR"/>
    <property type="match status" value="1"/>
</dbReference>
<reference evidence="6 7" key="1">
    <citation type="submission" date="2019-02" db="EMBL/GenBank/DDBJ databases">
        <title>Deep-cultivation of Planctomycetes and their phenomic and genomic characterization uncovers novel biology.</title>
        <authorList>
            <person name="Wiegand S."/>
            <person name="Jogler M."/>
            <person name="Boedeker C."/>
            <person name="Pinto D."/>
            <person name="Vollmers J."/>
            <person name="Rivas-Marin E."/>
            <person name="Kohn T."/>
            <person name="Peeters S.H."/>
            <person name="Heuer A."/>
            <person name="Rast P."/>
            <person name="Oberbeckmann S."/>
            <person name="Bunk B."/>
            <person name="Jeske O."/>
            <person name="Meyerdierks A."/>
            <person name="Storesund J.E."/>
            <person name="Kallscheuer N."/>
            <person name="Luecker S."/>
            <person name="Lage O.M."/>
            <person name="Pohl T."/>
            <person name="Merkel B.J."/>
            <person name="Hornburger P."/>
            <person name="Mueller R.-W."/>
            <person name="Bruemmer F."/>
            <person name="Labrenz M."/>
            <person name="Spormann A.M."/>
            <person name="Op Den Camp H."/>
            <person name="Overmann J."/>
            <person name="Amann R."/>
            <person name="Jetten M.S.M."/>
            <person name="Mascher T."/>
            <person name="Medema M.H."/>
            <person name="Devos D.P."/>
            <person name="Kaster A.-K."/>
            <person name="Ovreas L."/>
            <person name="Rohde M."/>
            <person name="Galperin M.Y."/>
            <person name="Jogler C."/>
        </authorList>
    </citation>
    <scope>NUCLEOTIDE SEQUENCE [LARGE SCALE GENOMIC DNA]</scope>
    <source>
        <strain evidence="6 7">Poly41</strain>
    </source>
</reference>
<dbReference type="GO" id="GO:0003677">
    <property type="term" value="F:DNA binding"/>
    <property type="evidence" value="ECO:0007669"/>
    <property type="project" value="UniProtKB-KW"/>
</dbReference>
<dbReference type="Gene3D" id="1.10.10.10">
    <property type="entry name" value="Winged helix-like DNA-binding domain superfamily/Winged helix DNA-binding domain"/>
    <property type="match status" value="1"/>
</dbReference>
<comment type="caution">
    <text evidence="6">The sequence shown here is derived from an EMBL/GenBank/DDBJ whole genome shotgun (WGS) entry which is preliminary data.</text>
</comment>
<evidence type="ECO:0000256" key="1">
    <source>
        <dbReference type="ARBA" id="ARBA00023015"/>
    </source>
</evidence>
<dbReference type="InterPro" id="IPR000524">
    <property type="entry name" value="Tscrpt_reg_HTH_GntR"/>
</dbReference>
<feature type="compositionally biased region" description="Polar residues" evidence="4">
    <location>
        <begin position="158"/>
        <end position="168"/>
    </location>
</feature>
<dbReference type="GO" id="GO:0003700">
    <property type="term" value="F:DNA-binding transcription factor activity"/>
    <property type="evidence" value="ECO:0007669"/>
    <property type="project" value="InterPro"/>
</dbReference>
<dbReference type="EMBL" id="SJPV01000001">
    <property type="protein sequence ID" value="TWU42516.1"/>
    <property type="molecule type" value="Genomic_DNA"/>
</dbReference>
<keyword evidence="2" id="KW-0238">DNA-binding</keyword>
<evidence type="ECO:0000313" key="7">
    <source>
        <dbReference type="Proteomes" id="UP000319143"/>
    </source>
</evidence>
<dbReference type="InterPro" id="IPR036388">
    <property type="entry name" value="WH-like_DNA-bd_sf"/>
</dbReference>
<keyword evidence="3" id="KW-0804">Transcription</keyword>
<gene>
    <name evidence="6" type="primary">ytrA_1</name>
    <name evidence="6" type="ORF">Poly41_08130</name>
</gene>
<dbReference type="PANTHER" id="PTHR38445:SF7">
    <property type="entry name" value="GNTR-FAMILY TRANSCRIPTIONAL REGULATOR"/>
    <property type="match status" value="1"/>
</dbReference>
<accession>A0A5C6E513</accession>
<dbReference type="PROSITE" id="PS50949">
    <property type="entry name" value="HTH_GNTR"/>
    <property type="match status" value="1"/>
</dbReference>
<keyword evidence="7" id="KW-1185">Reference proteome</keyword>
<organism evidence="6 7">
    <name type="scientific">Novipirellula artificiosorum</name>
    <dbReference type="NCBI Taxonomy" id="2528016"/>
    <lineage>
        <taxon>Bacteria</taxon>
        <taxon>Pseudomonadati</taxon>
        <taxon>Planctomycetota</taxon>
        <taxon>Planctomycetia</taxon>
        <taxon>Pirellulales</taxon>
        <taxon>Pirellulaceae</taxon>
        <taxon>Novipirellula</taxon>
    </lineage>
</organism>
<dbReference type="PANTHER" id="PTHR38445">
    <property type="entry name" value="HTH-TYPE TRANSCRIPTIONAL REPRESSOR YTRA"/>
    <property type="match status" value="1"/>
</dbReference>
<sequence>MWLCSVCCRGSDFPEGVLFLSIDVHSDVAIYAQIVRQVKFAVAAGTLRPGQLLPSARTLAGKLAINPNTVARAFTALQADGVVETLRGRGMVIRDDAVAICRREREDVLAERIGVALAESWHAGLDEHKIQAIVQKHLKQLTKTNPSVWVSIPDGDANSESTTPKAKS</sequence>
<evidence type="ECO:0000256" key="4">
    <source>
        <dbReference type="SAM" id="MobiDB-lite"/>
    </source>
</evidence>
<name>A0A5C6E513_9BACT</name>
<dbReference type="Proteomes" id="UP000319143">
    <property type="component" value="Unassembled WGS sequence"/>
</dbReference>
<dbReference type="InterPro" id="IPR036390">
    <property type="entry name" value="WH_DNA-bd_sf"/>
</dbReference>
<dbReference type="SMART" id="SM00345">
    <property type="entry name" value="HTH_GNTR"/>
    <property type="match status" value="1"/>
</dbReference>
<feature type="region of interest" description="Disordered" evidence="4">
    <location>
        <begin position="149"/>
        <end position="168"/>
    </location>
</feature>
<evidence type="ECO:0000259" key="5">
    <source>
        <dbReference type="PROSITE" id="PS50949"/>
    </source>
</evidence>
<dbReference type="SUPFAM" id="SSF46785">
    <property type="entry name" value="Winged helix' DNA-binding domain"/>
    <property type="match status" value="1"/>
</dbReference>
<proteinExistence type="predicted"/>
<protein>
    <submittedName>
        <fullName evidence="6">HTH-type transcriptional repressor YtrA</fullName>
    </submittedName>
</protein>
<dbReference type="AlphaFoldDB" id="A0A5C6E513"/>
<feature type="domain" description="HTH gntR-type" evidence="5">
    <location>
        <begin position="28"/>
        <end position="96"/>
    </location>
</feature>
<evidence type="ECO:0000256" key="3">
    <source>
        <dbReference type="ARBA" id="ARBA00023163"/>
    </source>
</evidence>
<dbReference type="CDD" id="cd07377">
    <property type="entry name" value="WHTH_GntR"/>
    <property type="match status" value="1"/>
</dbReference>
<evidence type="ECO:0000256" key="2">
    <source>
        <dbReference type="ARBA" id="ARBA00023125"/>
    </source>
</evidence>
<evidence type="ECO:0000313" key="6">
    <source>
        <dbReference type="EMBL" id="TWU42516.1"/>
    </source>
</evidence>